<evidence type="ECO:0000313" key="3">
    <source>
        <dbReference type="EMBL" id="MCH8616872.1"/>
    </source>
</evidence>
<feature type="domain" description="Porin" evidence="2">
    <location>
        <begin position="108"/>
        <end position="208"/>
    </location>
</feature>
<sequence>MLSLNRSRSAKLLAAVSAVGLLLSPAVAAPAKKAPAIAVSFDPLSTFTPAGADPKLAASFASKGMSLTDFKFTPAAAKSRPSQVRVAIRARPDAPLRSRVVDASSASPLTALTPATYNLGVAVGWRQFAVSGDVAKTESRDPAVGNKESAVVGVSYSLNKFTGRVAVGAERDNDRIPALRDRENYSLDVGGAYNVTRNIALTGGVRYNVERDRAAVVSDTRRDSQAVYVGTAFKF</sequence>
<gene>
    <name evidence="3" type="ORF">LZ016_12290</name>
</gene>
<organism evidence="3 4">
    <name type="scientific">Sphingomonas telluris</name>
    <dbReference type="NCBI Taxonomy" id="2907998"/>
    <lineage>
        <taxon>Bacteria</taxon>
        <taxon>Pseudomonadati</taxon>
        <taxon>Pseudomonadota</taxon>
        <taxon>Alphaproteobacteria</taxon>
        <taxon>Sphingomonadales</taxon>
        <taxon>Sphingomonadaceae</taxon>
        <taxon>Sphingomonas</taxon>
    </lineage>
</organism>
<evidence type="ECO:0000256" key="1">
    <source>
        <dbReference type="SAM" id="SignalP"/>
    </source>
</evidence>
<dbReference type="Pfam" id="PF13609">
    <property type="entry name" value="Porin_4"/>
    <property type="match status" value="1"/>
</dbReference>
<dbReference type="RefSeq" id="WP_241447754.1">
    <property type="nucleotide sequence ID" value="NZ_JAKZHW010000002.1"/>
</dbReference>
<keyword evidence="1" id="KW-0732">Signal</keyword>
<feature type="signal peptide" evidence="1">
    <location>
        <begin position="1"/>
        <end position="28"/>
    </location>
</feature>
<protein>
    <submittedName>
        <fullName evidence="3">Porin</fullName>
    </submittedName>
</protein>
<evidence type="ECO:0000259" key="2">
    <source>
        <dbReference type="Pfam" id="PF13609"/>
    </source>
</evidence>
<dbReference type="EMBL" id="JAKZHW010000002">
    <property type="protein sequence ID" value="MCH8616872.1"/>
    <property type="molecule type" value="Genomic_DNA"/>
</dbReference>
<proteinExistence type="predicted"/>
<dbReference type="SUPFAM" id="SSF56935">
    <property type="entry name" value="Porins"/>
    <property type="match status" value="1"/>
</dbReference>
<dbReference type="InterPro" id="IPR033900">
    <property type="entry name" value="Gram_neg_porin_domain"/>
</dbReference>
<accession>A0ABS9VPI6</accession>
<keyword evidence="4" id="KW-1185">Reference proteome</keyword>
<evidence type="ECO:0000313" key="4">
    <source>
        <dbReference type="Proteomes" id="UP001203058"/>
    </source>
</evidence>
<dbReference type="Gene3D" id="2.40.160.10">
    <property type="entry name" value="Porin"/>
    <property type="match status" value="1"/>
</dbReference>
<name>A0ABS9VPI6_9SPHN</name>
<feature type="chain" id="PRO_5045130248" evidence="1">
    <location>
        <begin position="29"/>
        <end position="235"/>
    </location>
</feature>
<dbReference type="Proteomes" id="UP001203058">
    <property type="component" value="Unassembled WGS sequence"/>
</dbReference>
<comment type="caution">
    <text evidence="3">The sequence shown here is derived from an EMBL/GenBank/DDBJ whole genome shotgun (WGS) entry which is preliminary data.</text>
</comment>
<reference evidence="3 4" key="1">
    <citation type="submission" date="2022-03" db="EMBL/GenBank/DDBJ databases">
        <authorList>
            <person name="Jo J.-H."/>
            <person name="Im W.-T."/>
        </authorList>
    </citation>
    <scope>NUCLEOTIDE SEQUENCE [LARGE SCALE GENOMIC DNA]</scope>
    <source>
        <strain evidence="3 4">SM33</strain>
    </source>
</reference>
<dbReference type="InterPro" id="IPR023614">
    <property type="entry name" value="Porin_dom_sf"/>
</dbReference>